<dbReference type="AlphaFoldDB" id="A0A0L6U6F1"/>
<comment type="caution">
    <text evidence="1">The sequence shown here is derived from an EMBL/GenBank/DDBJ whole genome shotgun (WGS) entry which is preliminary data.</text>
</comment>
<protein>
    <recommendedName>
        <fullName evidence="3">GAG-pre-integrase domain-containing protein</fullName>
    </recommendedName>
</protein>
<keyword evidence="2" id="KW-1185">Reference proteome</keyword>
<dbReference type="Proteomes" id="UP000037035">
    <property type="component" value="Unassembled WGS sequence"/>
</dbReference>
<evidence type="ECO:0008006" key="3">
    <source>
        <dbReference type="Google" id="ProtNLM"/>
    </source>
</evidence>
<organism evidence="1 2">
    <name type="scientific">Puccinia sorghi</name>
    <dbReference type="NCBI Taxonomy" id="27349"/>
    <lineage>
        <taxon>Eukaryota</taxon>
        <taxon>Fungi</taxon>
        <taxon>Dikarya</taxon>
        <taxon>Basidiomycota</taxon>
        <taxon>Pucciniomycotina</taxon>
        <taxon>Pucciniomycetes</taxon>
        <taxon>Pucciniales</taxon>
        <taxon>Pucciniaceae</taxon>
        <taxon>Puccinia</taxon>
    </lineage>
</organism>
<accession>A0A0L6U6F1</accession>
<dbReference type="EMBL" id="LAVV01015169">
    <property type="protein sequence ID" value="KNZ44109.1"/>
    <property type="molecule type" value="Genomic_DNA"/>
</dbReference>
<evidence type="ECO:0000313" key="2">
    <source>
        <dbReference type="Proteomes" id="UP000037035"/>
    </source>
</evidence>
<feature type="non-terminal residue" evidence="1">
    <location>
        <position position="73"/>
    </location>
</feature>
<evidence type="ECO:0000313" key="1">
    <source>
        <dbReference type="EMBL" id="KNZ44109.1"/>
    </source>
</evidence>
<reference evidence="1 2" key="1">
    <citation type="submission" date="2015-08" db="EMBL/GenBank/DDBJ databases">
        <title>Next Generation Sequencing and Analysis of the Genome of Puccinia sorghi L Schw, the Causal Agent of Maize Common Rust.</title>
        <authorList>
            <person name="Rochi L."/>
            <person name="Burguener G."/>
            <person name="Darino M."/>
            <person name="Turjanski A."/>
            <person name="Kreff E."/>
            <person name="Dieguez M.J."/>
            <person name="Sacco F."/>
        </authorList>
    </citation>
    <scope>NUCLEOTIDE SEQUENCE [LARGE SCALE GENOMIC DNA]</scope>
    <source>
        <strain evidence="1 2">RO10H11247</strain>
    </source>
</reference>
<gene>
    <name evidence="1" type="ORF">VP01_9509g2</name>
</gene>
<proteinExistence type="predicted"/>
<dbReference type="VEuPathDB" id="FungiDB:VP01_9509g2"/>
<dbReference type="OrthoDB" id="8037646at2759"/>
<name>A0A0L6U6F1_9BASI</name>
<sequence>MPRRNQISLFMLSLKPNWHNRLGHPNPVYQKALVPESEVVDCSICKECNLKALPFNRLFKTATRVLEVVHMDL</sequence>